<keyword evidence="5" id="KW-0472">Membrane</keyword>
<dbReference type="CDD" id="cd00761">
    <property type="entry name" value="Glyco_tranf_GTA_type"/>
    <property type="match status" value="1"/>
</dbReference>
<evidence type="ECO:0000256" key="3">
    <source>
        <dbReference type="ARBA" id="ARBA00022676"/>
    </source>
</evidence>
<keyword evidence="8" id="KW-1185">Reference proteome</keyword>
<dbReference type="EMBL" id="FQUO01000009">
    <property type="protein sequence ID" value="SHF55115.1"/>
    <property type="molecule type" value="Genomic_DNA"/>
</dbReference>
<dbReference type="PANTHER" id="PTHR43646:SF2">
    <property type="entry name" value="GLYCOSYLTRANSFERASE 2-LIKE DOMAIN-CONTAINING PROTEIN"/>
    <property type="match status" value="1"/>
</dbReference>
<accession>A0A1M5CK21</accession>
<dbReference type="PANTHER" id="PTHR43646">
    <property type="entry name" value="GLYCOSYLTRANSFERASE"/>
    <property type="match status" value="1"/>
</dbReference>
<evidence type="ECO:0000256" key="1">
    <source>
        <dbReference type="ARBA" id="ARBA00004236"/>
    </source>
</evidence>
<evidence type="ECO:0000256" key="5">
    <source>
        <dbReference type="ARBA" id="ARBA00023136"/>
    </source>
</evidence>
<dbReference type="RefSeq" id="WP_073043840.1">
    <property type="nucleotide sequence ID" value="NZ_FQUO01000009.1"/>
</dbReference>
<name>A0A1M5CK21_9BACT</name>
<dbReference type="Gene3D" id="3.90.550.10">
    <property type="entry name" value="Spore Coat Polysaccharide Biosynthesis Protein SpsA, Chain A"/>
    <property type="match status" value="1"/>
</dbReference>
<comment type="subcellular location">
    <subcellularLocation>
        <location evidence="1">Cell membrane</location>
    </subcellularLocation>
</comment>
<evidence type="ECO:0000256" key="4">
    <source>
        <dbReference type="ARBA" id="ARBA00022679"/>
    </source>
</evidence>
<dbReference type="STRING" id="1302690.BUE76_08050"/>
<keyword evidence="3" id="KW-0328">Glycosyltransferase</keyword>
<organism evidence="7 8">
    <name type="scientific">Cnuella takakiae</name>
    <dbReference type="NCBI Taxonomy" id="1302690"/>
    <lineage>
        <taxon>Bacteria</taxon>
        <taxon>Pseudomonadati</taxon>
        <taxon>Bacteroidota</taxon>
        <taxon>Chitinophagia</taxon>
        <taxon>Chitinophagales</taxon>
        <taxon>Chitinophagaceae</taxon>
        <taxon>Cnuella</taxon>
    </lineage>
</organism>
<gene>
    <name evidence="7" type="ORF">SAMN05444008_109109</name>
</gene>
<dbReference type="Pfam" id="PF00535">
    <property type="entry name" value="Glycos_transf_2"/>
    <property type="match status" value="1"/>
</dbReference>
<dbReference type="InterPro" id="IPR029044">
    <property type="entry name" value="Nucleotide-diphossugar_trans"/>
</dbReference>
<dbReference type="Proteomes" id="UP000184368">
    <property type="component" value="Unassembled WGS sequence"/>
</dbReference>
<protein>
    <submittedName>
        <fullName evidence="7">Glycosyl transferase family 2</fullName>
    </submittedName>
</protein>
<dbReference type="GO" id="GO:0005886">
    <property type="term" value="C:plasma membrane"/>
    <property type="evidence" value="ECO:0007669"/>
    <property type="project" value="UniProtKB-SubCell"/>
</dbReference>
<evidence type="ECO:0000256" key="2">
    <source>
        <dbReference type="ARBA" id="ARBA00022475"/>
    </source>
</evidence>
<reference evidence="7 8" key="1">
    <citation type="submission" date="2016-11" db="EMBL/GenBank/DDBJ databases">
        <authorList>
            <person name="Jaros S."/>
            <person name="Januszkiewicz K."/>
            <person name="Wedrychowicz H."/>
        </authorList>
    </citation>
    <scope>NUCLEOTIDE SEQUENCE [LARGE SCALE GENOMIC DNA]</scope>
    <source>
        <strain evidence="7 8">DSM 26897</strain>
    </source>
</reference>
<dbReference type="OrthoDB" id="1016922at2"/>
<keyword evidence="4 7" id="KW-0808">Transferase</keyword>
<evidence type="ECO:0000259" key="6">
    <source>
        <dbReference type="Pfam" id="PF00535"/>
    </source>
</evidence>
<evidence type="ECO:0000313" key="7">
    <source>
        <dbReference type="EMBL" id="SHF55115.1"/>
    </source>
</evidence>
<sequence>MQFFKNPTWIDDFNFRFGTLNDVPPSVFDSINAKLDNVQSASPLVSVIISAWNEETNIIKCLASMASQVSEFPFEIIVVNNNSTDATEETLKLLHVKRLFQPIQGCGPARQLGQENAAGKYILLADADCIYPKVWVNEMTKQLMQDGVVCIYGRYSFIAESGIPRWKLFLHERLKDVIAEFRHFKRPYLNAYGISMGYVREYGLQVGYVMHKIWGDDGRLCFDLMQFGKVKQVKLDSARAWTGPRTLLRDGSFNKAIMVRIKKEVSRAFSMFKPHPHHDTKSSLND</sequence>
<feature type="domain" description="Glycosyltransferase 2-like" evidence="6">
    <location>
        <begin position="46"/>
        <end position="169"/>
    </location>
</feature>
<dbReference type="SUPFAM" id="SSF53448">
    <property type="entry name" value="Nucleotide-diphospho-sugar transferases"/>
    <property type="match status" value="1"/>
</dbReference>
<dbReference type="AlphaFoldDB" id="A0A1M5CK21"/>
<dbReference type="InterPro" id="IPR001173">
    <property type="entry name" value="Glyco_trans_2-like"/>
</dbReference>
<dbReference type="GO" id="GO:0016757">
    <property type="term" value="F:glycosyltransferase activity"/>
    <property type="evidence" value="ECO:0007669"/>
    <property type="project" value="UniProtKB-KW"/>
</dbReference>
<proteinExistence type="predicted"/>
<keyword evidence="2" id="KW-1003">Cell membrane</keyword>
<evidence type="ECO:0000313" key="8">
    <source>
        <dbReference type="Proteomes" id="UP000184368"/>
    </source>
</evidence>